<evidence type="ECO:0008006" key="4">
    <source>
        <dbReference type="Google" id="ProtNLM"/>
    </source>
</evidence>
<dbReference type="Proteomes" id="UP000692954">
    <property type="component" value="Unassembled WGS sequence"/>
</dbReference>
<keyword evidence="1" id="KW-0472">Membrane</keyword>
<keyword evidence="3" id="KW-1185">Reference proteome</keyword>
<accession>A0A8S1Q8N0</accession>
<evidence type="ECO:0000256" key="1">
    <source>
        <dbReference type="SAM" id="Phobius"/>
    </source>
</evidence>
<reference evidence="2" key="1">
    <citation type="submission" date="2021-01" db="EMBL/GenBank/DDBJ databases">
        <authorList>
            <consortium name="Genoscope - CEA"/>
            <person name="William W."/>
        </authorList>
    </citation>
    <scope>NUCLEOTIDE SEQUENCE</scope>
</reference>
<organism evidence="2 3">
    <name type="scientific">Paramecium sonneborni</name>
    <dbReference type="NCBI Taxonomy" id="65129"/>
    <lineage>
        <taxon>Eukaryota</taxon>
        <taxon>Sar</taxon>
        <taxon>Alveolata</taxon>
        <taxon>Ciliophora</taxon>
        <taxon>Intramacronucleata</taxon>
        <taxon>Oligohymenophorea</taxon>
        <taxon>Peniculida</taxon>
        <taxon>Parameciidae</taxon>
        <taxon>Paramecium</taxon>
    </lineage>
</organism>
<evidence type="ECO:0000313" key="2">
    <source>
        <dbReference type="EMBL" id="CAD8111989.1"/>
    </source>
</evidence>
<protein>
    <recommendedName>
        <fullName evidence="4">Transmembrane protein</fullName>
    </recommendedName>
</protein>
<gene>
    <name evidence="2" type="ORF">PSON_ATCC_30995.1.T0990159</name>
</gene>
<sequence length="114" mass="13655">MIKNKEHWIYGTAVMLASLGVFKYAKKSQQFKSKYKIEFSLLHLQYLIIIRNQLVLLIMEILVSQIQYYKYYKFHNQCPQVINPISLNICLNQQHIQMDKLLQHNKSVQNQLKL</sequence>
<name>A0A8S1Q8N0_9CILI</name>
<dbReference type="EMBL" id="CAJJDN010000099">
    <property type="protein sequence ID" value="CAD8111989.1"/>
    <property type="molecule type" value="Genomic_DNA"/>
</dbReference>
<keyword evidence="1" id="KW-1133">Transmembrane helix</keyword>
<proteinExistence type="predicted"/>
<dbReference type="AlphaFoldDB" id="A0A8S1Q8N0"/>
<comment type="caution">
    <text evidence="2">The sequence shown here is derived from an EMBL/GenBank/DDBJ whole genome shotgun (WGS) entry which is preliminary data.</text>
</comment>
<feature type="transmembrane region" description="Helical" evidence="1">
    <location>
        <begin position="7"/>
        <end position="25"/>
    </location>
</feature>
<keyword evidence="1" id="KW-0812">Transmembrane</keyword>
<evidence type="ECO:0000313" key="3">
    <source>
        <dbReference type="Proteomes" id="UP000692954"/>
    </source>
</evidence>
<feature type="transmembrane region" description="Helical" evidence="1">
    <location>
        <begin position="45"/>
        <end position="63"/>
    </location>
</feature>